<dbReference type="OrthoDB" id="407442at2759"/>
<feature type="region of interest" description="Disordered" evidence="2">
    <location>
        <begin position="54"/>
        <end position="83"/>
    </location>
</feature>
<dbReference type="GO" id="GO:0003723">
    <property type="term" value="F:RNA binding"/>
    <property type="evidence" value="ECO:0007669"/>
    <property type="project" value="UniProtKB-UniRule"/>
</dbReference>
<dbReference type="AlphaFoldDB" id="A0A9W4XSM4"/>
<accession>A0A9W4XSM4</accession>
<dbReference type="InterPro" id="IPR012677">
    <property type="entry name" value="Nucleotide-bd_a/b_plait_sf"/>
</dbReference>
<dbReference type="InterPro" id="IPR035979">
    <property type="entry name" value="RBD_domain_sf"/>
</dbReference>
<organism evidence="4 5">
    <name type="scientific">Periconia digitata</name>
    <dbReference type="NCBI Taxonomy" id="1303443"/>
    <lineage>
        <taxon>Eukaryota</taxon>
        <taxon>Fungi</taxon>
        <taxon>Dikarya</taxon>
        <taxon>Ascomycota</taxon>
        <taxon>Pezizomycotina</taxon>
        <taxon>Dothideomycetes</taxon>
        <taxon>Pleosporomycetidae</taxon>
        <taxon>Pleosporales</taxon>
        <taxon>Massarineae</taxon>
        <taxon>Periconiaceae</taxon>
        <taxon>Periconia</taxon>
    </lineage>
</organism>
<evidence type="ECO:0000313" key="4">
    <source>
        <dbReference type="EMBL" id="CAI6339170.1"/>
    </source>
</evidence>
<keyword evidence="5" id="KW-1185">Reference proteome</keyword>
<gene>
    <name evidence="4" type="ORF">PDIGIT_LOCUS12317</name>
</gene>
<dbReference type="PROSITE" id="PS50102">
    <property type="entry name" value="RRM"/>
    <property type="match status" value="1"/>
</dbReference>
<dbReference type="EMBL" id="CAOQHR010000009">
    <property type="protein sequence ID" value="CAI6339170.1"/>
    <property type="molecule type" value="Genomic_DNA"/>
</dbReference>
<dbReference type="PANTHER" id="PTHR48037:SF1">
    <property type="entry name" value="RRM DOMAIN-CONTAINING PROTEIN"/>
    <property type="match status" value="1"/>
</dbReference>
<dbReference type="SUPFAM" id="SSF54928">
    <property type="entry name" value="RNA-binding domain, RBD"/>
    <property type="match status" value="1"/>
</dbReference>
<comment type="caution">
    <text evidence="4">The sequence shown here is derived from an EMBL/GenBank/DDBJ whole genome shotgun (WGS) entry which is preliminary data.</text>
</comment>
<reference evidence="4" key="1">
    <citation type="submission" date="2023-01" db="EMBL/GenBank/DDBJ databases">
        <authorList>
            <person name="Van Ghelder C."/>
            <person name="Rancurel C."/>
        </authorList>
    </citation>
    <scope>NUCLEOTIDE SEQUENCE</scope>
    <source>
        <strain evidence="4">CNCM I-4278</strain>
    </source>
</reference>
<protein>
    <recommendedName>
        <fullName evidence="3">RRM domain-containing protein</fullName>
    </recommendedName>
</protein>
<dbReference type="Pfam" id="PF00076">
    <property type="entry name" value="RRM_1"/>
    <property type="match status" value="2"/>
</dbReference>
<dbReference type="Proteomes" id="UP001152607">
    <property type="component" value="Unassembled WGS sequence"/>
</dbReference>
<name>A0A9W4XSM4_9PLEO</name>
<feature type="domain" description="RRM" evidence="3">
    <location>
        <begin position="20"/>
        <end position="118"/>
    </location>
</feature>
<proteinExistence type="predicted"/>
<dbReference type="SMART" id="SM00360">
    <property type="entry name" value="RRM"/>
    <property type="match status" value="1"/>
</dbReference>
<feature type="region of interest" description="Disordered" evidence="2">
    <location>
        <begin position="140"/>
        <end position="182"/>
    </location>
</feature>
<dbReference type="PANTHER" id="PTHR48037">
    <property type="entry name" value="ATPASE E1"/>
    <property type="match status" value="1"/>
</dbReference>
<evidence type="ECO:0000259" key="3">
    <source>
        <dbReference type="PROSITE" id="PS50102"/>
    </source>
</evidence>
<dbReference type="Gene3D" id="3.30.70.330">
    <property type="match status" value="1"/>
</dbReference>
<dbReference type="InterPro" id="IPR000504">
    <property type="entry name" value="RRM_dom"/>
</dbReference>
<evidence type="ECO:0000256" key="1">
    <source>
        <dbReference type="PROSITE-ProRule" id="PRU00176"/>
    </source>
</evidence>
<feature type="compositionally biased region" description="Low complexity" evidence="2">
    <location>
        <begin position="55"/>
        <end position="68"/>
    </location>
</feature>
<evidence type="ECO:0000313" key="5">
    <source>
        <dbReference type="Proteomes" id="UP001152607"/>
    </source>
</evidence>
<keyword evidence="1" id="KW-0694">RNA-binding</keyword>
<evidence type="ECO:0000256" key="2">
    <source>
        <dbReference type="SAM" id="MobiDB-lite"/>
    </source>
</evidence>
<sequence>MATSTSTSTPAPPSTSRLKATVFVGGLDNAVTQQTLYHAFLPFGDIVDVNLPKTDNNSSNNNSSNSNASGGGGKKGDGAHKGFGYVEFESAGDAADAIDNMDRSELYGQVIKVAPAKPQKEHGEGLGSKTAVWEQEGWIAKHAVSEEDRQATQQQTEQAPSDGPMDPMQGLEGLDEAGPKQA</sequence>